<accession>A0AA35YJS0</accession>
<feature type="signal peptide" evidence="2">
    <location>
        <begin position="1"/>
        <end position="19"/>
    </location>
</feature>
<feature type="compositionally biased region" description="Acidic residues" evidence="1">
    <location>
        <begin position="184"/>
        <end position="194"/>
    </location>
</feature>
<keyword evidence="2" id="KW-0732">Signal</keyword>
<evidence type="ECO:0000313" key="3">
    <source>
        <dbReference type="EMBL" id="CAI9275224.1"/>
    </source>
</evidence>
<reference evidence="3" key="1">
    <citation type="submission" date="2023-04" db="EMBL/GenBank/DDBJ databases">
        <authorList>
            <person name="Vijverberg K."/>
            <person name="Xiong W."/>
            <person name="Schranz E."/>
        </authorList>
    </citation>
    <scope>NUCLEOTIDE SEQUENCE</scope>
</reference>
<feature type="compositionally biased region" description="Polar residues" evidence="1">
    <location>
        <begin position="153"/>
        <end position="169"/>
    </location>
</feature>
<proteinExistence type="predicted"/>
<sequence length="308" mass="35499">MWNILFTLLFKSFSERVTGSDSASKLFCTIIYILYHGINLDYGSILWQQLVQSTLSITRHSKISCAWLWSVIIQRAINRLNIPVTKGYIRAAIPILHTSNFIMSDRTKFMCIGSISETMLNYVPKKQAYQRVSKETNIRVWLSSETRGEVNKTTDGSSQQEQKPNSNDPKGNETSRSKGKGQMTDDDDDDEKDEEAQLERQLKRKALSIPNSKLYVKQKSLVFEFALTDLPCLKPFHWISLYHILLKNEQKFGLIMAHIKRMLISYIQDVGKMDMEIAIVLRKKPTVLPKEAPNNISKMRLGKFEKDK</sequence>
<gene>
    <name evidence="3" type="ORF">LSALG_LOCUS15262</name>
</gene>
<feature type="chain" id="PRO_5041299821" evidence="2">
    <location>
        <begin position="20"/>
        <end position="308"/>
    </location>
</feature>
<feature type="region of interest" description="Disordered" evidence="1">
    <location>
        <begin position="149"/>
        <end position="197"/>
    </location>
</feature>
<protein>
    <submittedName>
        <fullName evidence="3">Uncharacterized protein</fullName>
    </submittedName>
</protein>
<dbReference type="AlphaFoldDB" id="A0AA35YJS0"/>
<evidence type="ECO:0000256" key="1">
    <source>
        <dbReference type="SAM" id="MobiDB-lite"/>
    </source>
</evidence>
<dbReference type="Proteomes" id="UP001177003">
    <property type="component" value="Chromosome 3"/>
</dbReference>
<evidence type="ECO:0000256" key="2">
    <source>
        <dbReference type="SAM" id="SignalP"/>
    </source>
</evidence>
<keyword evidence="4" id="KW-1185">Reference proteome</keyword>
<dbReference type="EMBL" id="OX465079">
    <property type="protein sequence ID" value="CAI9275224.1"/>
    <property type="molecule type" value="Genomic_DNA"/>
</dbReference>
<organism evidence="3 4">
    <name type="scientific">Lactuca saligna</name>
    <name type="common">Willowleaf lettuce</name>
    <dbReference type="NCBI Taxonomy" id="75948"/>
    <lineage>
        <taxon>Eukaryota</taxon>
        <taxon>Viridiplantae</taxon>
        <taxon>Streptophyta</taxon>
        <taxon>Embryophyta</taxon>
        <taxon>Tracheophyta</taxon>
        <taxon>Spermatophyta</taxon>
        <taxon>Magnoliopsida</taxon>
        <taxon>eudicotyledons</taxon>
        <taxon>Gunneridae</taxon>
        <taxon>Pentapetalae</taxon>
        <taxon>asterids</taxon>
        <taxon>campanulids</taxon>
        <taxon>Asterales</taxon>
        <taxon>Asteraceae</taxon>
        <taxon>Cichorioideae</taxon>
        <taxon>Cichorieae</taxon>
        <taxon>Lactucinae</taxon>
        <taxon>Lactuca</taxon>
    </lineage>
</organism>
<name>A0AA35YJS0_LACSI</name>
<evidence type="ECO:0000313" key="4">
    <source>
        <dbReference type="Proteomes" id="UP001177003"/>
    </source>
</evidence>